<sequence>MPFDSLTWIEPSKLGDFIKGVRGPKKPLIDYAIVDVRDADFIGGNIPHCIHIPSSEFAQSVDELVERLKDVPLVVFHCFLSQQRGPKAARVFLEARVEKLPDLAGKQEITILRGGFSEFQHFYKGDPELVENWDASVWDPSIL</sequence>
<dbReference type="OrthoDB" id="102559at2759"/>
<dbReference type="GO" id="GO:0004725">
    <property type="term" value="F:protein tyrosine phosphatase activity"/>
    <property type="evidence" value="ECO:0007669"/>
    <property type="project" value="TreeGrafter"/>
</dbReference>
<dbReference type="PANTHER" id="PTHR10828">
    <property type="entry name" value="M-PHASE INDUCER PHOSPHATASE DUAL SPECIFICITY PHOSPHATASE CDC25"/>
    <property type="match status" value="1"/>
</dbReference>
<evidence type="ECO:0000313" key="3">
    <source>
        <dbReference type="Proteomes" id="UP000886523"/>
    </source>
</evidence>
<evidence type="ECO:0000313" key="2">
    <source>
        <dbReference type="EMBL" id="KAF9510955.1"/>
    </source>
</evidence>
<dbReference type="Gene3D" id="3.40.250.10">
    <property type="entry name" value="Rhodanese-like domain"/>
    <property type="match status" value="1"/>
</dbReference>
<organism evidence="2 3">
    <name type="scientific">Hydnum rufescens UP504</name>
    <dbReference type="NCBI Taxonomy" id="1448309"/>
    <lineage>
        <taxon>Eukaryota</taxon>
        <taxon>Fungi</taxon>
        <taxon>Dikarya</taxon>
        <taxon>Basidiomycota</taxon>
        <taxon>Agaricomycotina</taxon>
        <taxon>Agaricomycetes</taxon>
        <taxon>Cantharellales</taxon>
        <taxon>Hydnaceae</taxon>
        <taxon>Hydnum</taxon>
    </lineage>
</organism>
<dbReference type="InterPro" id="IPR001763">
    <property type="entry name" value="Rhodanese-like_dom"/>
</dbReference>
<name>A0A9P6DUT3_9AGAM</name>
<dbReference type="SMART" id="SM00450">
    <property type="entry name" value="RHOD"/>
    <property type="match status" value="1"/>
</dbReference>
<dbReference type="GO" id="GO:0005634">
    <property type="term" value="C:nucleus"/>
    <property type="evidence" value="ECO:0007669"/>
    <property type="project" value="TreeGrafter"/>
</dbReference>
<dbReference type="Proteomes" id="UP000886523">
    <property type="component" value="Unassembled WGS sequence"/>
</dbReference>
<comment type="caution">
    <text evidence="2">The sequence shown here is derived from an EMBL/GenBank/DDBJ whole genome shotgun (WGS) entry which is preliminary data.</text>
</comment>
<feature type="domain" description="Rhodanese" evidence="1">
    <location>
        <begin position="30"/>
        <end position="131"/>
    </location>
</feature>
<dbReference type="PROSITE" id="PS50206">
    <property type="entry name" value="RHODANESE_3"/>
    <property type="match status" value="1"/>
</dbReference>
<accession>A0A9P6DUT3</accession>
<dbReference type="AlphaFoldDB" id="A0A9P6DUT3"/>
<dbReference type="GO" id="GO:0005737">
    <property type="term" value="C:cytoplasm"/>
    <property type="evidence" value="ECO:0007669"/>
    <property type="project" value="TreeGrafter"/>
</dbReference>
<proteinExistence type="predicted"/>
<gene>
    <name evidence="2" type="ORF">BS47DRAFT_1347275</name>
</gene>
<dbReference type="SUPFAM" id="SSF52821">
    <property type="entry name" value="Rhodanese/Cell cycle control phosphatase"/>
    <property type="match status" value="1"/>
</dbReference>
<keyword evidence="3" id="KW-1185">Reference proteome</keyword>
<reference evidence="2" key="1">
    <citation type="journal article" date="2020" name="Nat. Commun.">
        <title>Large-scale genome sequencing of mycorrhizal fungi provides insights into the early evolution of symbiotic traits.</title>
        <authorList>
            <person name="Miyauchi S."/>
            <person name="Kiss E."/>
            <person name="Kuo A."/>
            <person name="Drula E."/>
            <person name="Kohler A."/>
            <person name="Sanchez-Garcia M."/>
            <person name="Morin E."/>
            <person name="Andreopoulos B."/>
            <person name="Barry K.W."/>
            <person name="Bonito G."/>
            <person name="Buee M."/>
            <person name="Carver A."/>
            <person name="Chen C."/>
            <person name="Cichocki N."/>
            <person name="Clum A."/>
            <person name="Culley D."/>
            <person name="Crous P.W."/>
            <person name="Fauchery L."/>
            <person name="Girlanda M."/>
            <person name="Hayes R.D."/>
            <person name="Keri Z."/>
            <person name="LaButti K."/>
            <person name="Lipzen A."/>
            <person name="Lombard V."/>
            <person name="Magnuson J."/>
            <person name="Maillard F."/>
            <person name="Murat C."/>
            <person name="Nolan M."/>
            <person name="Ohm R.A."/>
            <person name="Pangilinan J."/>
            <person name="Pereira M.F."/>
            <person name="Perotto S."/>
            <person name="Peter M."/>
            <person name="Pfister S."/>
            <person name="Riley R."/>
            <person name="Sitrit Y."/>
            <person name="Stielow J.B."/>
            <person name="Szollosi G."/>
            <person name="Zifcakova L."/>
            <person name="Stursova M."/>
            <person name="Spatafora J.W."/>
            <person name="Tedersoo L."/>
            <person name="Vaario L.M."/>
            <person name="Yamada A."/>
            <person name="Yan M."/>
            <person name="Wang P."/>
            <person name="Xu J."/>
            <person name="Bruns T."/>
            <person name="Baldrian P."/>
            <person name="Vilgalys R."/>
            <person name="Dunand C."/>
            <person name="Henrissat B."/>
            <person name="Grigoriev I.V."/>
            <person name="Hibbett D."/>
            <person name="Nagy L.G."/>
            <person name="Martin F.M."/>
        </authorList>
    </citation>
    <scope>NUCLEOTIDE SEQUENCE</scope>
    <source>
        <strain evidence="2">UP504</strain>
    </source>
</reference>
<dbReference type="PANTHER" id="PTHR10828:SF38">
    <property type="entry name" value="ARSENICAL-RESISTANCE PROTEIN 2-RELATED"/>
    <property type="match status" value="1"/>
</dbReference>
<evidence type="ECO:0000259" key="1">
    <source>
        <dbReference type="PROSITE" id="PS50206"/>
    </source>
</evidence>
<dbReference type="EMBL" id="MU129007">
    <property type="protein sequence ID" value="KAF9510955.1"/>
    <property type="molecule type" value="Genomic_DNA"/>
</dbReference>
<dbReference type="Pfam" id="PF00581">
    <property type="entry name" value="Rhodanese"/>
    <property type="match status" value="1"/>
</dbReference>
<dbReference type="InterPro" id="IPR036873">
    <property type="entry name" value="Rhodanese-like_dom_sf"/>
</dbReference>
<protein>
    <recommendedName>
        <fullName evidence="1">Rhodanese domain-containing protein</fullName>
    </recommendedName>
</protein>